<feature type="non-terminal residue" evidence="13">
    <location>
        <position position="1"/>
    </location>
</feature>
<proteinExistence type="predicted"/>
<feature type="compositionally biased region" description="Pro residues" evidence="10">
    <location>
        <begin position="600"/>
        <end position="614"/>
    </location>
</feature>
<dbReference type="CDD" id="cd09559">
    <property type="entry name" value="SAM_SASH1_repeat1"/>
    <property type="match status" value="1"/>
</dbReference>
<comment type="subcellular location">
    <subcellularLocation>
        <location evidence="1">Cytoplasm</location>
    </subcellularLocation>
</comment>
<evidence type="ECO:0000256" key="5">
    <source>
        <dbReference type="ARBA" id="ARBA00022737"/>
    </source>
</evidence>
<evidence type="ECO:0000256" key="6">
    <source>
        <dbReference type="ARBA" id="ARBA00057807"/>
    </source>
</evidence>
<dbReference type="SMART" id="SM00326">
    <property type="entry name" value="SH3"/>
    <property type="match status" value="1"/>
</dbReference>
<dbReference type="PANTHER" id="PTHR12301:SF3">
    <property type="entry name" value="SAM AND SH3 DOMAIN-CONTAINING PROTEIN 1"/>
    <property type="match status" value="1"/>
</dbReference>
<keyword evidence="3" id="KW-0963">Cytoplasm</keyword>
<feature type="compositionally biased region" description="Low complexity" evidence="10">
    <location>
        <begin position="615"/>
        <end position="636"/>
    </location>
</feature>
<feature type="compositionally biased region" description="Low complexity" evidence="10">
    <location>
        <begin position="65"/>
        <end position="74"/>
    </location>
</feature>
<dbReference type="InterPro" id="IPR001660">
    <property type="entry name" value="SAM"/>
</dbReference>
<keyword evidence="5" id="KW-0677">Repeat</keyword>
<dbReference type="GO" id="GO:0005737">
    <property type="term" value="C:cytoplasm"/>
    <property type="evidence" value="ECO:0007669"/>
    <property type="project" value="UniProtKB-SubCell"/>
</dbReference>
<feature type="region of interest" description="Disordered" evidence="10">
    <location>
        <begin position="310"/>
        <end position="357"/>
    </location>
</feature>
<dbReference type="PANTHER" id="PTHR12301">
    <property type="entry name" value="SAM-DOMAIN, SH3 AND NUCLEAR LOCALIZATION SIGNALS PROTEIN RELATED"/>
    <property type="match status" value="1"/>
</dbReference>
<organism evidence="13 14">
    <name type="scientific">Cervus elaphus hippelaphus</name>
    <name type="common">European red deer</name>
    <dbReference type="NCBI Taxonomy" id="46360"/>
    <lineage>
        <taxon>Eukaryota</taxon>
        <taxon>Metazoa</taxon>
        <taxon>Chordata</taxon>
        <taxon>Craniata</taxon>
        <taxon>Vertebrata</taxon>
        <taxon>Euteleostomi</taxon>
        <taxon>Mammalia</taxon>
        <taxon>Eutheria</taxon>
        <taxon>Laurasiatheria</taxon>
        <taxon>Artiodactyla</taxon>
        <taxon>Ruminantia</taxon>
        <taxon>Pecora</taxon>
        <taxon>Cervidae</taxon>
        <taxon>Cervinae</taxon>
        <taxon>Cervus</taxon>
    </lineage>
</organism>
<evidence type="ECO:0000256" key="3">
    <source>
        <dbReference type="ARBA" id="ARBA00022490"/>
    </source>
</evidence>
<feature type="region of interest" description="Disordered" evidence="10">
    <location>
        <begin position="1"/>
        <end position="26"/>
    </location>
</feature>
<dbReference type="SUPFAM" id="SSF50044">
    <property type="entry name" value="SH3-domain"/>
    <property type="match status" value="1"/>
</dbReference>
<protein>
    <recommendedName>
        <fullName evidence="8">SAM and SH3 domain-containing protein 1</fullName>
    </recommendedName>
</protein>
<dbReference type="Proteomes" id="UP000242450">
    <property type="component" value="Chromosome 26"/>
</dbReference>
<dbReference type="CDD" id="cd09492">
    <property type="entry name" value="SAM_SASH1_repeat2"/>
    <property type="match status" value="1"/>
</dbReference>
<dbReference type="InterPro" id="IPR037630">
    <property type="entry name" value="SASH1_SAM_repeat2"/>
</dbReference>
<dbReference type="FunFam" id="1.10.150.50:FF:000024">
    <property type="entry name" value="Putative sam and sh3 domain-containing protein 1"/>
    <property type="match status" value="1"/>
</dbReference>
<dbReference type="GO" id="GO:0031435">
    <property type="term" value="F:mitogen-activated protein kinase kinase kinase binding"/>
    <property type="evidence" value="ECO:0007669"/>
    <property type="project" value="TreeGrafter"/>
</dbReference>
<feature type="domain" description="SAM" evidence="12">
    <location>
        <begin position="230"/>
        <end position="294"/>
    </location>
</feature>
<feature type="compositionally biased region" description="Polar residues" evidence="10">
    <location>
        <begin position="121"/>
        <end position="133"/>
    </location>
</feature>
<feature type="compositionally biased region" description="Pro residues" evidence="10">
    <location>
        <begin position="637"/>
        <end position="655"/>
    </location>
</feature>
<dbReference type="Gene3D" id="2.30.30.40">
    <property type="entry name" value="SH3 Domains"/>
    <property type="match status" value="1"/>
</dbReference>
<evidence type="ECO:0000256" key="8">
    <source>
        <dbReference type="ARBA" id="ARBA00074059"/>
    </source>
</evidence>
<dbReference type="InterPro" id="IPR036028">
    <property type="entry name" value="SH3-like_dom_sf"/>
</dbReference>
<feature type="compositionally biased region" description="Low complexity" evidence="10">
    <location>
        <begin position="102"/>
        <end position="120"/>
    </location>
</feature>
<comment type="caution">
    <text evidence="13">The sequence shown here is derived from an EMBL/GenBank/DDBJ whole genome shotgun (WGS) entry which is preliminary data.</text>
</comment>
<evidence type="ECO:0000256" key="2">
    <source>
        <dbReference type="ARBA" id="ARBA00022443"/>
    </source>
</evidence>
<evidence type="ECO:0000256" key="10">
    <source>
        <dbReference type="SAM" id="MobiDB-lite"/>
    </source>
</evidence>
<dbReference type="FunFam" id="1.10.150.50:FF:000038">
    <property type="entry name" value="Putative sam and sh3 domain-containing protein 1"/>
    <property type="match status" value="1"/>
</dbReference>
<dbReference type="FunFam" id="2.30.30.40:FF:000021">
    <property type="entry name" value="Putative sam and sh3 domain-containing protein 1"/>
    <property type="match status" value="1"/>
</dbReference>
<dbReference type="Pfam" id="PF07653">
    <property type="entry name" value="SH3_2"/>
    <property type="match status" value="1"/>
</dbReference>
<evidence type="ECO:0000313" key="14">
    <source>
        <dbReference type="Proteomes" id="UP000242450"/>
    </source>
</evidence>
<feature type="compositionally biased region" description="Basic and acidic residues" evidence="10">
    <location>
        <begin position="561"/>
        <end position="571"/>
    </location>
</feature>
<evidence type="ECO:0000256" key="7">
    <source>
        <dbReference type="ARBA" id="ARBA00064556"/>
    </source>
</evidence>
<dbReference type="PROSITE" id="PS50002">
    <property type="entry name" value="SH3"/>
    <property type="match status" value="1"/>
</dbReference>
<dbReference type="InterPro" id="IPR013761">
    <property type="entry name" value="SAM/pointed_sf"/>
</dbReference>
<evidence type="ECO:0000259" key="11">
    <source>
        <dbReference type="PROSITE" id="PS50002"/>
    </source>
</evidence>
<evidence type="ECO:0000313" key="13">
    <source>
        <dbReference type="EMBL" id="OWK01982.1"/>
    </source>
</evidence>
<feature type="region of interest" description="Disordered" evidence="10">
    <location>
        <begin position="215"/>
        <end position="235"/>
    </location>
</feature>
<feature type="compositionally biased region" description="Basic and acidic residues" evidence="10">
    <location>
        <begin position="541"/>
        <end position="554"/>
    </location>
</feature>
<feature type="region of interest" description="Disordered" evidence="10">
    <location>
        <begin position="492"/>
        <end position="659"/>
    </location>
</feature>
<gene>
    <name evidence="13" type="ORF">Celaphus_00019069</name>
</gene>
<evidence type="ECO:0000256" key="4">
    <source>
        <dbReference type="ARBA" id="ARBA00022553"/>
    </source>
</evidence>
<dbReference type="Gene3D" id="1.10.150.50">
    <property type="entry name" value="Transcription Factor, Ets-1"/>
    <property type="match status" value="2"/>
</dbReference>
<dbReference type="InterPro" id="IPR001452">
    <property type="entry name" value="SH3_domain"/>
</dbReference>
<reference evidence="13 14" key="1">
    <citation type="journal article" date="2018" name="Mol. Genet. Genomics">
        <title>The red deer Cervus elaphus genome CerEla1.0: sequencing, annotating, genes, and chromosomes.</title>
        <authorList>
            <person name="Bana N.A."/>
            <person name="Nyiri A."/>
            <person name="Nagy J."/>
            <person name="Frank K."/>
            <person name="Nagy T."/>
            <person name="Steger V."/>
            <person name="Schiller M."/>
            <person name="Lakatos P."/>
            <person name="Sugar L."/>
            <person name="Horn P."/>
            <person name="Barta E."/>
            <person name="Orosz L."/>
        </authorList>
    </citation>
    <scope>NUCLEOTIDE SEQUENCE [LARGE SCALE GENOMIC DNA]</scope>
    <source>
        <strain evidence="13">Hungarian</strain>
    </source>
</reference>
<feature type="compositionally biased region" description="Low complexity" evidence="10">
    <location>
        <begin position="341"/>
        <end position="353"/>
    </location>
</feature>
<evidence type="ECO:0000259" key="12">
    <source>
        <dbReference type="PROSITE" id="PS50105"/>
    </source>
</evidence>
<dbReference type="GO" id="GO:1901224">
    <property type="term" value="P:positive regulation of non-canonical NF-kappaB signal transduction"/>
    <property type="evidence" value="ECO:0007669"/>
    <property type="project" value="TreeGrafter"/>
</dbReference>
<dbReference type="InterPro" id="IPR021090">
    <property type="entry name" value="SPIDER"/>
</dbReference>
<feature type="domain" description="SAM" evidence="12">
    <location>
        <begin position="772"/>
        <end position="836"/>
    </location>
</feature>
<accession>A0A212C7P7</accession>
<evidence type="ECO:0000256" key="9">
    <source>
        <dbReference type="PROSITE-ProRule" id="PRU00192"/>
    </source>
</evidence>
<feature type="compositionally biased region" description="Basic residues" evidence="10">
    <location>
        <begin position="219"/>
        <end position="228"/>
    </location>
</feature>
<feature type="domain" description="SH3" evidence="11">
    <location>
        <begin position="151"/>
        <end position="212"/>
    </location>
</feature>
<feature type="compositionally biased region" description="Basic and acidic residues" evidence="10">
    <location>
        <begin position="433"/>
        <end position="447"/>
    </location>
</feature>
<comment type="function">
    <text evidence="6">Is a positive regulator of NF-kappa-B signaling downstream of TLR4 activation. It acts as a scaffold molecule to assemble a molecular complex that includes TRAF6, MAP3K7, CHUK and IKBKB, thereby facilitating NF-kappa-B signaling activation. Regulates TRAF6 and MAP3K7 ubiquitination. Involved in the regulation of cell mobility. Regulates lipolysaccharide (LPS)-induced endothelial cell migration. Is involved in the regulation of skin pigmentation through the control of melanocyte migration in the epidermis.</text>
</comment>
<dbReference type="InterPro" id="IPR051725">
    <property type="entry name" value="SAM-SH3_domain_protein"/>
</dbReference>
<comment type="subunit">
    <text evidence="7">Interacts with GNAS. Interacts with IQGAP1. Interacts with TRAF6 (via C-terminus); the interaction is LPS-dependent. Interacts with MAP3K7, CHUK and IKBKB.</text>
</comment>
<evidence type="ECO:0000256" key="1">
    <source>
        <dbReference type="ARBA" id="ARBA00004496"/>
    </source>
</evidence>
<dbReference type="InterPro" id="IPR035720">
    <property type="entry name" value="SASH1_SH3"/>
</dbReference>
<dbReference type="Pfam" id="PF07647">
    <property type="entry name" value="SAM_2"/>
    <property type="match status" value="1"/>
</dbReference>
<keyword evidence="4" id="KW-0597">Phosphoprotein</keyword>
<dbReference type="PROSITE" id="PS50105">
    <property type="entry name" value="SAM_DOMAIN"/>
    <property type="match status" value="2"/>
</dbReference>
<sequence length="842" mass="90990">RTCSFGGFDLTNRSLHIGSNNSDPMGKEGDFVYKEVIKSPTASRISLGKKVKSVKETMRKRMSKKYSSSVSEQDSGLDGMPGSPPSSQPDSEHMDKPKLKAGGSVESLRSSLSGQSSMSGQTVSTTDSSTSNRESVKSEDGDDEEPPYRGPFCGRARVHTDFTPSPYDTDSLKLKKGDIIDIISKPPMGTWMGLLNNKVGTFKFIYVDVLNEEEEKPKRATRRRRKGRPPQPKSVEDLLDRINLKEHMPTFLFNGYEDLDTFKLLEEEDLDELNIRDPEHRAVLLTAVELLQEYDSNSDQSGSQEKLLVDSQGLSGCSPRDSGCYESSENLENGKTRKTGLSAKSSTESSLKSFNRNQLGNYPTLPLTKSVDALKQGGEGRLGGGLTPLASQSCDPPCVTDLNKNRRSLPVSICRSCETLEGPQTVETWPRSHSLDDLQGEPEKDVPGEVTGPCPQTVPEVPQKTAPCVTTVPGPKRESAVDDALLLTQSKRFSEPQKTTTKKLDGPMGPFSRGTSPPPCLPKTFDAQPPAVKPSLTRTPLEGHRKGLDFEGTHHPAGTKEGLDAEQRGPEARMQAKPPVQPPPVPAKKSRERLANGLHPVPPGPPGGPGPDAPGLPLKKGSPGGPSDCPSAAAVARPPPGPEPGSPPSTRPPPWLSELPESASLQEHGVRLGPALARKVSCARGLDLEMLTENKLRAEGIDLTEEPYSDKHGRCGIPEALVQRYAEDLDQPERDVATNMDQIRVKLLRKQHRMAIPSGGLTEICRKPLSPGCVSSVSDWLISIGLPMYASALSEAGFSTLGQVPSLSHTCLQEAGITEERHISKLVSAARLFKLPPGPEAM</sequence>
<dbReference type="SMART" id="SM00454">
    <property type="entry name" value="SAM"/>
    <property type="match status" value="2"/>
</dbReference>
<name>A0A212C7P7_CEREH</name>
<dbReference type="OrthoDB" id="9711865at2759"/>
<feature type="compositionally biased region" description="Polar residues" evidence="10">
    <location>
        <begin position="11"/>
        <end position="23"/>
    </location>
</feature>
<dbReference type="AlphaFoldDB" id="A0A212C7P7"/>
<dbReference type="InterPro" id="IPR058666">
    <property type="entry name" value="SASH1/NUB1_homeodomain"/>
</dbReference>
<dbReference type="CDD" id="cd11967">
    <property type="entry name" value="SH3_SASH1"/>
    <property type="match status" value="1"/>
</dbReference>
<feature type="region of interest" description="Disordered" evidence="10">
    <location>
        <begin position="42"/>
        <end position="157"/>
    </location>
</feature>
<dbReference type="Pfam" id="PF12485">
    <property type="entry name" value="SPIDER"/>
    <property type="match status" value="1"/>
</dbReference>
<dbReference type="InterPro" id="IPR037627">
    <property type="entry name" value="SASH1_SAM_repeat1"/>
</dbReference>
<dbReference type="EMBL" id="MKHE01000026">
    <property type="protein sequence ID" value="OWK01982.1"/>
    <property type="molecule type" value="Genomic_DNA"/>
</dbReference>
<feature type="region of interest" description="Disordered" evidence="10">
    <location>
        <begin position="428"/>
        <end position="456"/>
    </location>
</feature>
<dbReference type="Pfam" id="PF26285">
    <property type="entry name" value="SASH1_Homeodomain"/>
    <property type="match status" value="1"/>
</dbReference>
<dbReference type="SUPFAM" id="SSF47769">
    <property type="entry name" value="SAM/Pointed domain"/>
    <property type="match status" value="2"/>
</dbReference>
<keyword evidence="14" id="KW-1185">Reference proteome</keyword>
<dbReference type="Pfam" id="PF00536">
    <property type="entry name" value="SAM_1"/>
    <property type="match status" value="1"/>
</dbReference>
<keyword evidence="2 9" id="KW-0728">SH3 domain</keyword>